<keyword evidence="2" id="KW-0489">Methyltransferase</keyword>
<evidence type="ECO:0000259" key="7">
    <source>
        <dbReference type="Pfam" id="PF01035"/>
    </source>
</evidence>
<keyword evidence="10" id="KW-1185">Reference proteome</keyword>
<evidence type="ECO:0000259" key="8">
    <source>
        <dbReference type="Pfam" id="PF02870"/>
    </source>
</evidence>
<dbReference type="PANTHER" id="PTHR10815:SF5">
    <property type="entry name" value="METHYLATED-DNA--PROTEIN-CYSTEINE METHYLTRANSFERASE"/>
    <property type="match status" value="1"/>
</dbReference>
<dbReference type="InterPro" id="IPR001497">
    <property type="entry name" value="MethylDNA_cys_MeTrfase_AS"/>
</dbReference>
<evidence type="ECO:0000313" key="9">
    <source>
        <dbReference type="EMBL" id="GAA1388025.1"/>
    </source>
</evidence>
<dbReference type="CDD" id="cd06445">
    <property type="entry name" value="ATase"/>
    <property type="match status" value="1"/>
</dbReference>
<dbReference type="PANTHER" id="PTHR10815">
    <property type="entry name" value="METHYLATED-DNA--PROTEIN-CYSTEINE METHYLTRANSFERASE"/>
    <property type="match status" value="1"/>
</dbReference>
<evidence type="ECO:0000256" key="4">
    <source>
        <dbReference type="ARBA" id="ARBA00022763"/>
    </source>
</evidence>
<organism evidence="9 10">
    <name type="scientific">Pseudonocardia kongjuensis</name>
    <dbReference type="NCBI Taxonomy" id="102227"/>
    <lineage>
        <taxon>Bacteria</taxon>
        <taxon>Bacillati</taxon>
        <taxon>Actinomycetota</taxon>
        <taxon>Actinomycetes</taxon>
        <taxon>Pseudonocardiales</taxon>
        <taxon>Pseudonocardiaceae</taxon>
        <taxon>Pseudonocardia</taxon>
    </lineage>
</organism>
<accession>A0ABP4IIA8</accession>
<reference evidence="10" key="1">
    <citation type="journal article" date="2019" name="Int. J. Syst. Evol. Microbiol.">
        <title>The Global Catalogue of Microorganisms (GCM) 10K type strain sequencing project: providing services to taxonomists for standard genome sequencing and annotation.</title>
        <authorList>
            <consortium name="The Broad Institute Genomics Platform"/>
            <consortium name="The Broad Institute Genome Sequencing Center for Infectious Disease"/>
            <person name="Wu L."/>
            <person name="Ma J."/>
        </authorList>
    </citation>
    <scope>NUCLEOTIDE SEQUENCE [LARGE SCALE GENOMIC DNA]</scope>
    <source>
        <strain evidence="10">JCM 11896</strain>
    </source>
</reference>
<dbReference type="Pfam" id="PF02870">
    <property type="entry name" value="Methyltransf_1N"/>
    <property type="match status" value="1"/>
</dbReference>
<dbReference type="PROSITE" id="PS00374">
    <property type="entry name" value="MGMT"/>
    <property type="match status" value="1"/>
</dbReference>
<dbReference type="SUPFAM" id="SSF53155">
    <property type="entry name" value="Methylated DNA-protein cysteine methyltransferase domain"/>
    <property type="match status" value="1"/>
</dbReference>
<feature type="domain" description="Methylated-DNA-[protein]-cysteine S-methyltransferase DNA binding" evidence="7">
    <location>
        <begin position="88"/>
        <end position="166"/>
    </location>
</feature>
<dbReference type="InterPro" id="IPR008332">
    <property type="entry name" value="MethylG_MeTrfase_N"/>
</dbReference>
<dbReference type="Gene3D" id="1.10.10.10">
    <property type="entry name" value="Winged helix-like DNA-binding domain superfamily/Winged helix DNA-binding domain"/>
    <property type="match status" value="1"/>
</dbReference>
<keyword evidence="4" id="KW-0227">DNA damage</keyword>
<dbReference type="Pfam" id="PF01035">
    <property type="entry name" value="DNA_binding_1"/>
    <property type="match status" value="1"/>
</dbReference>
<dbReference type="InterPro" id="IPR036631">
    <property type="entry name" value="MGMT_N_sf"/>
</dbReference>
<name>A0ABP4IIA8_9PSEU</name>
<dbReference type="SUPFAM" id="SSF46767">
    <property type="entry name" value="Methylated DNA-protein cysteine methyltransferase, C-terminal domain"/>
    <property type="match status" value="1"/>
</dbReference>
<keyword evidence="5" id="KW-0234">DNA repair</keyword>
<dbReference type="NCBIfam" id="TIGR00589">
    <property type="entry name" value="ogt"/>
    <property type="match status" value="1"/>
</dbReference>
<sequence>MSIPATATRRTVVRDTSLGPITLSASPQGLTRLRLGRPATAAHDQRPGPGSAEHALLEQAVAELGEYLTGLRSTFEVPVDLSGVEPEHRRVLDELCATGYGRTRSYGELARAAGLTEDGPRRAGAACARNPVLIVVPCHRIVSATGALTGYAGGLPAKRALLALERGQFPLDAGDLSGSPR</sequence>
<keyword evidence="3" id="KW-0808">Transferase</keyword>
<evidence type="ECO:0000313" key="10">
    <source>
        <dbReference type="Proteomes" id="UP001501414"/>
    </source>
</evidence>
<dbReference type="Gene3D" id="3.30.160.70">
    <property type="entry name" value="Methylated DNA-protein cysteine methyltransferase domain"/>
    <property type="match status" value="1"/>
</dbReference>
<comment type="catalytic activity">
    <reaction evidence="1">
        <text>a 4-O-methyl-thymidine in DNA + L-cysteinyl-[protein] = a thymidine in DNA + S-methyl-L-cysteinyl-[protein]</text>
        <dbReference type="Rhea" id="RHEA:53428"/>
        <dbReference type="Rhea" id="RHEA-COMP:10131"/>
        <dbReference type="Rhea" id="RHEA-COMP:10132"/>
        <dbReference type="Rhea" id="RHEA-COMP:13555"/>
        <dbReference type="Rhea" id="RHEA-COMP:13556"/>
        <dbReference type="ChEBI" id="CHEBI:29950"/>
        <dbReference type="ChEBI" id="CHEBI:82612"/>
        <dbReference type="ChEBI" id="CHEBI:137386"/>
        <dbReference type="ChEBI" id="CHEBI:137387"/>
        <dbReference type="EC" id="2.1.1.63"/>
    </reaction>
</comment>
<evidence type="ECO:0000256" key="6">
    <source>
        <dbReference type="ARBA" id="ARBA00049348"/>
    </source>
</evidence>
<proteinExistence type="predicted"/>
<dbReference type="InterPro" id="IPR036388">
    <property type="entry name" value="WH-like_DNA-bd_sf"/>
</dbReference>
<evidence type="ECO:0000256" key="3">
    <source>
        <dbReference type="ARBA" id="ARBA00022679"/>
    </source>
</evidence>
<dbReference type="InterPro" id="IPR014048">
    <property type="entry name" value="MethylDNA_cys_MeTrfase_DNA-bd"/>
</dbReference>
<gene>
    <name evidence="9" type="ORF">GCM10009613_24800</name>
</gene>
<protein>
    <submittedName>
        <fullName evidence="9">Methylated-DNA--[protein]-cysteine S-methyltransferase</fullName>
    </submittedName>
</protein>
<dbReference type="EMBL" id="BAAAJK010000007">
    <property type="protein sequence ID" value="GAA1388025.1"/>
    <property type="molecule type" value="Genomic_DNA"/>
</dbReference>
<evidence type="ECO:0000256" key="1">
    <source>
        <dbReference type="ARBA" id="ARBA00001286"/>
    </source>
</evidence>
<evidence type="ECO:0000256" key="5">
    <source>
        <dbReference type="ARBA" id="ARBA00023204"/>
    </source>
</evidence>
<evidence type="ECO:0000256" key="2">
    <source>
        <dbReference type="ARBA" id="ARBA00022603"/>
    </source>
</evidence>
<feature type="domain" description="Methylguanine DNA methyltransferase ribonuclease-like" evidence="8">
    <location>
        <begin position="15"/>
        <end position="81"/>
    </location>
</feature>
<dbReference type="RefSeq" id="WP_344021662.1">
    <property type="nucleotide sequence ID" value="NZ_BAAAJK010000007.1"/>
</dbReference>
<comment type="catalytic activity">
    <reaction evidence="6">
        <text>a 6-O-methyl-2'-deoxyguanosine in DNA + L-cysteinyl-[protein] = S-methyl-L-cysteinyl-[protein] + a 2'-deoxyguanosine in DNA</text>
        <dbReference type="Rhea" id="RHEA:24000"/>
        <dbReference type="Rhea" id="RHEA-COMP:10131"/>
        <dbReference type="Rhea" id="RHEA-COMP:10132"/>
        <dbReference type="Rhea" id="RHEA-COMP:11367"/>
        <dbReference type="Rhea" id="RHEA-COMP:11368"/>
        <dbReference type="ChEBI" id="CHEBI:29950"/>
        <dbReference type="ChEBI" id="CHEBI:82612"/>
        <dbReference type="ChEBI" id="CHEBI:85445"/>
        <dbReference type="ChEBI" id="CHEBI:85448"/>
        <dbReference type="EC" id="2.1.1.63"/>
    </reaction>
</comment>
<comment type="caution">
    <text evidence="9">The sequence shown here is derived from an EMBL/GenBank/DDBJ whole genome shotgun (WGS) entry which is preliminary data.</text>
</comment>
<dbReference type="Proteomes" id="UP001501414">
    <property type="component" value="Unassembled WGS sequence"/>
</dbReference>
<dbReference type="InterPro" id="IPR036217">
    <property type="entry name" value="MethylDNA_cys_MeTrfase_DNAb"/>
</dbReference>